<dbReference type="InterPro" id="IPR031778">
    <property type="entry name" value="Sortilin_N"/>
</dbReference>
<evidence type="ECO:0000256" key="1">
    <source>
        <dbReference type="ARBA" id="ARBA00022737"/>
    </source>
</evidence>
<dbReference type="InterPro" id="IPR015943">
    <property type="entry name" value="WD40/YVTN_repeat-like_dom_sf"/>
</dbReference>
<dbReference type="AlphaFoldDB" id="A0A382E1H3"/>
<dbReference type="Pfam" id="PF15902">
    <property type="entry name" value="Sortilin-Vps10"/>
    <property type="match status" value="1"/>
</dbReference>
<accession>A0A382E1H3</accession>
<gene>
    <name evidence="3" type="ORF">METZ01_LOCUS196541</name>
</gene>
<dbReference type="PANTHER" id="PTHR43739">
    <property type="entry name" value="XYLOGLUCANASE (EUROFUNG)"/>
    <property type="match status" value="1"/>
</dbReference>
<name>A0A382E1H3_9ZZZZ</name>
<dbReference type="PANTHER" id="PTHR43739:SF5">
    <property type="entry name" value="EXO-ALPHA-SIALIDASE"/>
    <property type="match status" value="1"/>
</dbReference>
<organism evidence="3">
    <name type="scientific">marine metagenome</name>
    <dbReference type="NCBI Taxonomy" id="408172"/>
    <lineage>
        <taxon>unclassified sequences</taxon>
        <taxon>metagenomes</taxon>
        <taxon>ecological metagenomes</taxon>
    </lineage>
</organism>
<keyword evidence="1" id="KW-0677">Repeat</keyword>
<evidence type="ECO:0000259" key="2">
    <source>
        <dbReference type="Pfam" id="PF15902"/>
    </source>
</evidence>
<reference evidence="3" key="1">
    <citation type="submission" date="2018-05" db="EMBL/GenBank/DDBJ databases">
        <authorList>
            <person name="Lanie J.A."/>
            <person name="Ng W.-L."/>
            <person name="Kazmierczak K.M."/>
            <person name="Andrzejewski T.M."/>
            <person name="Davidsen T.M."/>
            <person name="Wayne K.J."/>
            <person name="Tettelin H."/>
            <person name="Glass J.I."/>
            <person name="Rusch D."/>
            <person name="Podicherti R."/>
            <person name="Tsui H.-C.T."/>
            <person name="Winkler M.E."/>
        </authorList>
    </citation>
    <scope>NUCLEOTIDE SEQUENCE</scope>
</reference>
<protein>
    <recommendedName>
        <fullName evidence="2">Sortilin N-terminal domain-containing protein</fullName>
    </recommendedName>
</protein>
<dbReference type="GO" id="GO:0010411">
    <property type="term" value="P:xyloglucan metabolic process"/>
    <property type="evidence" value="ECO:0007669"/>
    <property type="project" value="TreeGrafter"/>
</dbReference>
<dbReference type="Gene3D" id="2.130.10.10">
    <property type="entry name" value="YVTN repeat-like/Quinoprotein amine dehydrogenase"/>
    <property type="match status" value="2"/>
</dbReference>
<feature type="domain" description="Sortilin N-terminal" evidence="2">
    <location>
        <begin position="269"/>
        <end position="398"/>
    </location>
</feature>
<evidence type="ECO:0000313" key="3">
    <source>
        <dbReference type="EMBL" id="SVB43687.1"/>
    </source>
</evidence>
<dbReference type="SUPFAM" id="SSF50939">
    <property type="entry name" value="Sialidases"/>
    <property type="match status" value="2"/>
</dbReference>
<sequence length="546" mass="62031">ADIYVNPLDDDELYTLGVRMARSINGGKSFAIIQGLVQHIQPSPAQTLHLDHCELWINPTNPDHIAVGNDGGLYVSYDKGDNWLHHNNIPAGEFYDITLDNQKPYNIYGGVQDDATVYGPAKEWDASRTDQWKYLWIDPWSGGDGCVTEVDPNDPNTVYFSRQHGDGLRKDMAADTSKTIGPSRTKISKENKLRYNFVSPYIISPHNSKTLYHGSNHVLKSTDRGENWNIISNDITKSIDPNKISWAAGAVAESVLEEGLLFTGTDHGSFWVSKNGGKSWQENSKGLPIAYIRSIQPSRFNASRIYLAMTGINYDDLNNYLFTSDDLGKTWQSITANLPNDPANVIIEDPVFENILYAGCYRGVYISINRGKTWQMLGKNLPAVSVADLAIQERENDLVIGTHGRGIYYLNLNPIHQAYQLSTNDKNIYHLFKIPDAQYPKQVDTNREVDKSTITLLPISFWTPTKSRVTMLIKDINNEELIWEKNIIAKKGLNQFRWDLVTKTEHSNLPYFVDYKKYIQPGAYTFYLKTPQKIIQQNFIIKEWGY</sequence>
<dbReference type="EMBL" id="UINC01041850">
    <property type="protein sequence ID" value="SVB43687.1"/>
    <property type="molecule type" value="Genomic_DNA"/>
</dbReference>
<feature type="non-terminal residue" evidence="3">
    <location>
        <position position="1"/>
    </location>
</feature>
<dbReference type="InterPro" id="IPR052025">
    <property type="entry name" value="Xyloglucanase_GH74"/>
</dbReference>
<dbReference type="CDD" id="cd15482">
    <property type="entry name" value="Sialidase_non-viral"/>
    <property type="match status" value="1"/>
</dbReference>
<proteinExistence type="predicted"/>
<dbReference type="InterPro" id="IPR036278">
    <property type="entry name" value="Sialidase_sf"/>
</dbReference>